<protein>
    <submittedName>
        <fullName evidence="1">Uncharacterized protein</fullName>
    </submittedName>
</protein>
<evidence type="ECO:0000313" key="1">
    <source>
        <dbReference type="EMBL" id="KKN62298.1"/>
    </source>
</evidence>
<sequence>MKNKTYIAVLLIFIFLAKFIAIDANGLNALVSGSEISFVKLNCKKQNSPKQLDKLADYSQNNQLASQVIPVNIACTSHFQFEVFSWETKISQPFAASSQHYTLNLSYHYLDNSYPPPRLV</sequence>
<reference evidence="1" key="1">
    <citation type="journal article" date="2015" name="Nature">
        <title>Complex archaea that bridge the gap between prokaryotes and eukaryotes.</title>
        <authorList>
            <person name="Spang A."/>
            <person name="Saw J.H."/>
            <person name="Jorgensen S.L."/>
            <person name="Zaremba-Niedzwiedzka K."/>
            <person name="Martijn J."/>
            <person name="Lind A.E."/>
            <person name="van Eijk R."/>
            <person name="Schleper C."/>
            <person name="Guy L."/>
            <person name="Ettema T.J."/>
        </authorList>
    </citation>
    <scope>NUCLEOTIDE SEQUENCE</scope>
</reference>
<dbReference type="EMBL" id="LAZR01000629">
    <property type="protein sequence ID" value="KKN62298.1"/>
    <property type="molecule type" value="Genomic_DNA"/>
</dbReference>
<organism evidence="1">
    <name type="scientific">marine sediment metagenome</name>
    <dbReference type="NCBI Taxonomy" id="412755"/>
    <lineage>
        <taxon>unclassified sequences</taxon>
        <taxon>metagenomes</taxon>
        <taxon>ecological metagenomes</taxon>
    </lineage>
</organism>
<proteinExistence type="predicted"/>
<name>A0A0F9V930_9ZZZZ</name>
<gene>
    <name evidence="1" type="ORF">LCGC14_0513120</name>
</gene>
<dbReference type="AlphaFoldDB" id="A0A0F9V930"/>
<accession>A0A0F9V930</accession>
<comment type="caution">
    <text evidence="1">The sequence shown here is derived from an EMBL/GenBank/DDBJ whole genome shotgun (WGS) entry which is preliminary data.</text>
</comment>